<evidence type="ECO:0000313" key="4">
    <source>
        <dbReference type="EMBL" id="KKU80906.1"/>
    </source>
</evidence>
<dbReference type="PANTHER" id="PTHR30319:SF1">
    <property type="entry name" value="TRANSCRIPTIONAL REPRESSOR PAAX"/>
    <property type="match status" value="1"/>
</dbReference>
<dbReference type="Proteomes" id="UP000034212">
    <property type="component" value="Unassembled WGS sequence"/>
</dbReference>
<feature type="region of interest" description="Disordered" evidence="1">
    <location>
        <begin position="1"/>
        <end position="31"/>
    </location>
</feature>
<keyword evidence="2" id="KW-0812">Transmembrane</keyword>
<dbReference type="EMBL" id="LCOQ01000006">
    <property type="protein sequence ID" value="KKU80906.1"/>
    <property type="molecule type" value="Genomic_DNA"/>
</dbReference>
<gene>
    <name evidence="4" type="ORF">UY08_C0006G0002</name>
</gene>
<dbReference type="AlphaFoldDB" id="A0A0G1TGM3"/>
<evidence type="ECO:0000256" key="2">
    <source>
        <dbReference type="SAM" id="Phobius"/>
    </source>
</evidence>
<proteinExistence type="predicted"/>
<protein>
    <recommendedName>
        <fullName evidence="3">Transcriptional repressor PaaX-like central Cas2-like domain-containing protein</fullName>
    </recommendedName>
</protein>
<evidence type="ECO:0000256" key="1">
    <source>
        <dbReference type="SAM" id="MobiDB-lite"/>
    </source>
</evidence>
<feature type="domain" description="Transcriptional repressor PaaX-like central Cas2-like" evidence="3">
    <location>
        <begin position="151"/>
        <end position="225"/>
    </location>
</feature>
<feature type="transmembrane region" description="Helical" evidence="2">
    <location>
        <begin position="63"/>
        <end position="90"/>
    </location>
</feature>
<evidence type="ECO:0000259" key="3">
    <source>
        <dbReference type="Pfam" id="PF20803"/>
    </source>
</evidence>
<evidence type="ECO:0000313" key="5">
    <source>
        <dbReference type="Proteomes" id="UP000034212"/>
    </source>
</evidence>
<organism evidence="4 5">
    <name type="scientific">Candidatus Gottesmanbacteria bacterium GW2011_GWA1_47_8</name>
    <dbReference type="NCBI Taxonomy" id="1618438"/>
    <lineage>
        <taxon>Bacteria</taxon>
        <taxon>Candidatus Gottesmaniibacteriota</taxon>
    </lineage>
</organism>
<dbReference type="GO" id="GO:0006351">
    <property type="term" value="P:DNA-templated transcription"/>
    <property type="evidence" value="ECO:0007669"/>
    <property type="project" value="TreeGrafter"/>
</dbReference>
<accession>A0A0G1TGM3</accession>
<name>A0A0G1TGM3_9BACT</name>
<sequence>MKRRKNVVKVERSSKSARPTKIKKRRPKQSPFAEIDWEKAVTLFHEPPKQEKESGNYPSTKEILSFLAGVGVVGLILAFPPAIGGVAAFIRLGRRDYSGWGMRRTLRRLKKQKYISVSEDDKGNVTVQITEQGMTRALSYKLETMVLAKPKSWDKKWRVVAFDIPEKYKRLRDVFRMRLGQLGLYQLQESVYVSPYQCFKEIEFLRELYGVAFTVRYIVAARIEDDESLKQRFQLR</sequence>
<dbReference type="PANTHER" id="PTHR30319">
    <property type="entry name" value="PHENYLACETIC ACID REGULATOR-RELATED TRANSCRIPTIONAL REPRESSOR"/>
    <property type="match status" value="1"/>
</dbReference>
<dbReference type="Gene3D" id="3.30.70.2650">
    <property type="match status" value="1"/>
</dbReference>
<comment type="caution">
    <text evidence="4">The sequence shown here is derived from an EMBL/GenBank/DDBJ whole genome shotgun (WGS) entry which is preliminary data.</text>
</comment>
<dbReference type="Pfam" id="PF20803">
    <property type="entry name" value="PaaX_M"/>
    <property type="match status" value="1"/>
</dbReference>
<keyword evidence="2" id="KW-0472">Membrane</keyword>
<dbReference type="InterPro" id="IPR048846">
    <property type="entry name" value="PaaX-like_central"/>
</dbReference>
<keyword evidence="2" id="KW-1133">Transmembrane helix</keyword>
<feature type="compositionally biased region" description="Basic residues" evidence="1">
    <location>
        <begin position="18"/>
        <end position="28"/>
    </location>
</feature>
<reference evidence="4 5" key="1">
    <citation type="journal article" date="2015" name="Nature">
        <title>rRNA introns, odd ribosomes, and small enigmatic genomes across a large radiation of phyla.</title>
        <authorList>
            <person name="Brown C.T."/>
            <person name="Hug L.A."/>
            <person name="Thomas B.C."/>
            <person name="Sharon I."/>
            <person name="Castelle C.J."/>
            <person name="Singh A."/>
            <person name="Wilkins M.J."/>
            <person name="Williams K.H."/>
            <person name="Banfield J.F."/>
        </authorList>
    </citation>
    <scope>NUCLEOTIDE SEQUENCE [LARGE SCALE GENOMIC DNA]</scope>
</reference>